<organism evidence="3 4">
    <name type="scientific">Amborella trichopoda</name>
    <dbReference type="NCBI Taxonomy" id="13333"/>
    <lineage>
        <taxon>Eukaryota</taxon>
        <taxon>Viridiplantae</taxon>
        <taxon>Streptophyta</taxon>
        <taxon>Embryophyta</taxon>
        <taxon>Tracheophyta</taxon>
        <taxon>Spermatophyta</taxon>
        <taxon>Magnoliopsida</taxon>
        <taxon>Amborellales</taxon>
        <taxon>Amborellaceae</taxon>
        <taxon>Amborella</taxon>
    </lineage>
</organism>
<dbReference type="EMBL" id="KI395307">
    <property type="protein sequence ID" value="ERM98556.1"/>
    <property type="molecule type" value="Genomic_DNA"/>
</dbReference>
<dbReference type="InterPro" id="IPR004873">
    <property type="entry name" value="BURP_dom"/>
</dbReference>
<evidence type="ECO:0000256" key="1">
    <source>
        <dbReference type="SAM" id="SignalP"/>
    </source>
</evidence>
<keyword evidence="4" id="KW-1185">Reference proteome</keyword>
<dbReference type="OMA" id="SPDRYWN"/>
<dbReference type="HOGENOM" id="CLU_011822_1_1_1"/>
<dbReference type="SMART" id="SM01045">
    <property type="entry name" value="BURP"/>
    <property type="match status" value="1"/>
</dbReference>
<dbReference type="Proteomes" id="UP000017836">
    <property type="component" value="Unassembled WGS sequence"/>
</dbReference>
<dbReference type="PROSITE" id="PS51277">
    <property type="entry name" value="BURP"/>
    <property type="match status" value="1"/>
</dbReference>
<dbReference type="Pfam" id="PF03181">
    <property type="entry name" value="BURP"/>
    <property type="match status" value="1"/>
</dbReference>
<dbReference type="KEGG" id="atr:18426608"/>
<gene>
    <name evidence="3" type="ORF">AMTR_s00109p00021460</name>
</gene>
<dbReference type="InterPro" id="IPR044816">
    <property type="entry name" value="BURP"/>
</dbReference>
<evidence type="ECO:0000313" key="3">
    <source>
        <dbReference type="EMBL" id="ERM98556.1"/>
    </source>
</evidence>
<dbReference type="OrthoDB" id="654134at2759"/>
<dbReference type="PANTHER" id="PTHR31236">
    <property type="entry name" value="BURP DOMAIN PROTEIN USPL1-LIKE"/>
    <property type="match status" value="1"/>
</dbReference>
<dbReference type="PANTHER" id="PTHR31236:SF2">
    <property type="entry name" value="BURP DOMAIN PROTEIN RD22"/>
    <property type="match status" value="1"/>
</dbReference>
<evidence type="ECO:0000313" key="4">
    <source>
        <dbReference type="Proteomes" id="UP000017836"/>
    </source>
</evidence>
<evidence type="ECO:0000259" key="2">
    <source>
        <dbReference type="PROSITE" id="PS51277"/>
    </source>
</evidence>
<name>W1NPF2_AMBTC</name>
<reference evidence="4" key="1">
    <citation type="journal article" date="2013" name="Science">
        <title>The Amborella genome and the evolution of flowering plants.</title>
        <authorList>
            <consortium name="Amborella Genome Project"/>
        </authorList>
    </citation>
    <scope>NUCLEOTIDE SEQUENCE [LARGE SCALE GENOMIC DNA]</scope>
</reference>
<feature type="chain" id="PRO_5004806736" description="BURP domain-containing protein" evidence="1">
    <location>
        <begin position="24"/>
        <end position="377"/>
    </location>
</feature>
<dbReference type="Gramene" id="ERM98556">
    <property type="protein sequence ID" value="ERM98556"/>
    <property type="gene ID" value="AMTR_s00109p00021460"/>
</dbReference>
<keyword evidence="1" id="KW-0732">Signal</keyword>
<sequence>MERLLLLIASSLLMLQLVAVGNAALTSEEYWHRVIPDTPIPALIRHSLYPSSTLSEEKATDVSVGKGGVHVGATQGKPSGGTSVDVGKGGVHVAAPSKQGGGGTTVNVGGKGQAGVGVNVPGKQGKKPVVVTVKPGKNPFAYNYAATEDQAHDDPNTALFFSEKDLKAGKHFTVDFGIKVTQEPMPTFLPRLVADALPFSSSKLTNILNRFSVTPGSVEAEAMKQTLAECEEPAITGEAKHCATSLESMVDFATMRLGKEVRVMATTITAPVNRQPKKYTVGSGVHQVVAPKSVACHAQNYPYAVFFCHEATAARVYRVPLLGGAGSTEVDAVAVCHLDTSAWNPDHVAFKVLKVKPGSEPVCHFLPQDHLVWISTP</sequence>
<protein>
    <recommendedName>
        <fullName evidence="2">BURP domain-containing protein</fullName>
    </recommendedName>
</protein>
<proteinExistence type="predicted"/>
<dbReference type="eggNOG" id="ENOG502QQHP">
    <property type="taxonomic scope" value="Eukaryota"/>
</dbReference>
<dbReference type="AlphaFoldDB" id="W1NPF2"/>
<feature type="domain" description="BURP" evidence="2">
    <location>
        <begin position="160"/>
        <end position="376"/>
    </location>
</feature>
<accession>W1NPF2</accession>
<feature type="signal peptide" evidence="1">
    <location>
        <begin position="1"/>
        <end position="23"/>
    </location>
</feature>